<dbReference type="InterPro" id="IPR036390">
    <property type="entry name" value="WH_DNA-bd_sf"/>
</dbReference>
<name>A0AAJ3DJD3_9ACTN</name>
<evidence type="ECO:0000313" key="2">
    <source>
        <dbReference type="EMBL" id="NES28173.1"/>
    </source>
</evidence>
<accession>A0AAJ3DJD3</accession>
<organism evidence="2 5">
    <name type="scientific">Micromonospora terminaliae</name>
    <dbReference type="NCBI Taxonomy" id="1914461"/>
    <lineage>
        <taxon>Bacteria</taxon>
        <taxon>Bacillati</taxon>
        <taxon>Actinomycetota</taxon>
        <taxon>Actinomycetes</taxon>
        <taxon>Micromonosporales</taxon>
        <taxon>Micromonosporaceae</taxon>
        <taxon>Micromonospora</taxon>
    </lineage>
</organism>
<dbReference type="Gene3D" id="1.10.10.10">
    <property type="entry name" value="Winged helix-like DNA-binding domain superfamily/Winged helix DNA-binding domain"/>
    <property type="match status" value="1"/>
</dbReference>
<gene>
    <name evidence="2" type="ORF">G3561_11525</name>
    <name evidence="3" type="ORF">GCE86_08520</name>
</gene>
<evidence type="ECO:0000313" key="5">
    <source>
        <dbReference type="Proteomes" id="UP000477779"/>
    </source>
</evidence>
<dbReference type="EMBL" id="JAAHBZ010000003">
    <property type="protein sequence ID" value="NES28173.1"/>
    <property type="molecule type" value="Genomic_DNA"/>
</dbReference>
<dbReference type="SUPFAM" id="SSF46785">
    <property type="entry name" value="Winged helix' DNA-binding domain"/>
    <property type="match status" value="1"/>
</dbReference>
<dbReference type="InterPro" id="IPR036388">
    <property type="entry name" value="WH-like_DNA-bd_sf"/>
</dbReference>
<evidence type="ECO:0000259" key="1">
    <source>
        <dbReference type="PROSITE" id="PS50995"/>
    </source>
</evidence>
<dbReference type="PROSITE" id="PS50995">
    <property type="entry name" value="HTH_MARR_2"/>
    <property type="match status" value="1"/>
</dbReference>
<sequence>MESTPSRLATKASWLISQTAVHSRRFVAEGFTAAEARGYHYRVLAALEEFGPASQADLGRRSRMDRSDVVAAVTELESQGFLARSADPADRRRNIVTITRAGTQQLRRLDRVLDTVQDELLAPLSAAERQTLVALLGKLIEHHGGVPTS</sequence>
<dbReference type="PANTHER" id="PTHR33164">
    <property type="entry name" value="TRANSCRIPTIONAL REGULATOR, MARR FAMILY"/>
    <property type="match status" value="1"/>
</dbReference>
<dbReference type="SMART" id="SM00347">
    <property type="entry name" value="HTH_MARR"/>
    <property type="match status" value="1"/>
</dbReference>
<dbReference type="PRINTS" id="PR00598">
    <property type="entry name" value="HTHMARR"/>
</dbReference>
<feature type="domain" description="HTH marR-type" evidence="1">
    <location>
        <begin position="1"/>
        <end position="141"/>
    </location>
</feature>
<dbReference type="EMBL" id="CP045309">
    <property type="protein sequence ID" value="QGL47088.1"/>
    <property type="molecule type" value="Genomic_DNA"/>
</dbReference>
<keyword evidence="4" id="KW-1185">Reference proteome</keyword>
<dbReference type="Proteomes" id="UP000477779">
    <property type="component" value="Unassembled WGS sequence"/>
</dbReference>
<reference evidence="3 4" key="1">
    <citation type="submission" date="2019-10" db="EMBL/GenBank/DDBJ databases">
        <title>Genome Sequence of Micromonospora terminaliae DSM 101760.</title>
        <authorList>
            <person name="Guo L."/>
        </authorList>
    </citation>
    <scope>NUCLEOTIDE SEQUENCE [LARGE SCALE GENOMIC DNA]</scope>
    <source>
        <strain evidence="3 4">DSM 101760</strain>
    </source>
</reference>
<dbReference type="GO" id="GO:0006950">
    <property type="term" value="P:response to stress"/>
    <property type="evidence" value="ECO:0007669"/>
    <property type="project" value="TreeGrafter"/>
</dbReference>
<proteinExistence type="predicted"/>
<reference evidence="2 5" key="2">
    <citation type="submission" date="2020-02" db="EMBL/GenBank/DDBJ databases">
        <title>WGS of Micromonospora spp. isolated from hot spring.</title>
        <authorList>
            <person name="Thawai C."/>
        </authorList>
    </citation>
    <scope>NUCLEOTIDE SEQUENCE [LARGE SCALE GENOMIC DNA]</scope>
    <source>
        <strain evidence="2 5">TMS7</strain>
    </source>
</reference>
<dbReference type="InterPro" id="IPR000835">
    <property type="entry name" value="HTH_MarR-typ"/>
</dbReference>
<dbReference type="AlphaFoldDB" id="A0AAJ3DJD3"/>
<evidence type="ECO:0000313" key="3">
    <source>
        <dbReference type="EMBL" id="QGL47088.1"/>
    </source>
</evidence>
<protein>
    <submittedName>
        <fullName evidence="2">MarR family transcriptional regulator</fullName>
    </submittedName>
</protein>
<dbReference type="Pfam" id="PF12802">
    <property type="entry name" value="MarR_2"/>
    <property type="match status" value="1"/>
</dbReference>
<dbReference type="InterPro" id="IPR039422">
    <property type="entry name" value="MarR/SlyA-like"/>
</dbReference>
<dbReference type="GO" id="GO:0003700">
    <property type="term" value="F:DNA-binding transcription factor activity"/>
    <property type="evidence" value="ECO:0007669"/>
    <property type="project" value="InterPro"/>
</dbReference>
<dbReference type="Proteomes" id="UP000402241">
    <property type="component" value="Chromosome"/>
</dbReference>
<evidence type="ECO:0000313" key="4">
    <source>
        <dbReference type="Proteomes" id="UP000402241"/>
    </source>
</evidence>
<dbReference type="PANTHER" id="PTHR33164:SF95">
    <property type="entry name" value="TRANSCRIPTIONAL REGULATOR"/>
    <property type="match status" value="1"/>
</dbReference>